<keyword evidence="5" id="KW-0677">Repeat</keyword>
<dbReference type="Gene3D" id="1.50.40.10">
    <property type="entry name" value="Mitochondrial carrier domain"/>
    <property type="match status" value="1"/>
</dbReference>
<keyword evidence="3 9" id="KW-0813">Transport</keyword>
<keyword evidence="7 8" id="KW-0472">Membrane</keyword>
<reference evidence="10" key="1">
    <citation type="submission" date="2018-08" db="EMBL/GenBank/DDBJ databases">
        <authorList>
            <person name="Rossello M."/>
        </authorList>
    </citation>
    <scope>NUCLEOTIDE SEQUENCE [LARGE SCALE GENOMIC DNA]</scope>
    <source>
        <strain evidence="10">cv. Chinese Spring</strain>
    </source>
</reference>
<dbReference type="AlphaFoldDB" id="A0A3B6LI16"/>
<dbReference type="EnsemblPlants" id="TraesCS5B02G102500.1">
    <property type="protein sequence ID" value="TraesCS5B02G102500.1"/>
    <property type="gene ID" value="TraesCS5B02G102500"/>
</dbReference>
<keyword evidence="11" id="KW-1185">Reference proteome</keyword>
<feature type="repeat" description="Solcar" evidence="8">
    <location>
        <begin position="104"/>
        <end position="192"/>
    </location>
</feature>
<dbReference type="GO" id="GO:0016020">
    <property type="term" value="C:membrane"/>
    <property type="evidence" value="ECO:0007669"/>
    <property type="project" value="UniProtKB-SubCell"/>
</dbReference>
<evidence type="ECO:0000256" key="8">
    <source>
        <dbReference type="PROSITE-ProRule" id="PRU00282"/>
    </source>
</evidence>
<sequence>MLTERNLLHLYHRPIAQSNCRPVVIQAIVLPLSPTRTGAGIARRIYTRFPPSRAQILFPSVICLIASSPSFFRPARLGQGDPARRGMASPMSGDARTPPRGAAPYALYQFGTSGAAVAVATAVTHLLDVIKIRLQMQLAGQRGNLVGMGAIFTQMVEREGPRSLYLGFAPALTRSLIYGGLRLGLYEPCKHVCSYAFGSTNFAFKFASGVVAGALATALTNPMEVLKVRSQMSTSRTSTIGVMREIVSEEGVKALWKGVGPAMVRAGCLTASQMATYDEAKQVLLMWTPLEEGRAASLERLVHL</sequence>
<accession>A0A3B6LI16</accession>
<evidence type="ECO:0000256" key="9">
    <source>
        <dbReference type="RuleBase" id="RU000488"/>
    </source>
</evidence>
<comment type="similarity">
    <text evidence="2 9">Belongs to the mitochondrial carrier (TC 2.A.29) family.</text>
</comment>
<dbReference type="InterPro" id="IPR018108">
    <property type="entry name" value="MCP_transmembrane"/>
</dbReference>
<proteinExistence type="inferred from homology"/>
<evidence type="ECO:0000313" key="10">
    <source>
        <dbReference type="EnsemblPlants" id="TraesCS5B02G102500.1"/>
    </source>
</evidence>
<dbReference type="SUPFAM" id="SSF103506">
    <property type="entry name" value="Mitochondrial carrier"/>
    <property type="match status" value="1"/>
</dbReference>
<dbReference type="InterPro" id="IPR050391">
    <property type="entry name" value="Mito_Metabolite_Transporter"/>
</dbReference>
<dbReference type="InterPro" id="IPR023395">
    <property type="entry name" value="MCP_dom_sf"/>
</dbReference>
<feature type="repeat" description="Solcar" evidence="8">
    <location>
        <begin position="200"/>
        <end position="283"/>
    </location>
</feature>
<evidence type="ECO:0008006" key="12">
    <source>
        <dbReference type="Google" id="ProtNLM"/>
    </source>
</evidence>
<comment type="subcellular location">
    <subcellularLocation>
        <location evidence="1">Membrane</location>
        <topology evidence="1">Multi-pass membrane protein</topology>
    </subcellularLocation>
</comment>
<dbReference type="PROSITE" id="PS50920">
    <property type="entry name" value="SOLCAR"/>
    <property type="match status" value="2"/>
</dbReference>
<dbReference type="SMR" id="A0A3B6LI16"/>
<dbReference type="Proteomes" id="UP000019116">
    <property type="component" value="Chromosome 5B"/>
</dbReference>
<evidence type="ECO:0000313" key="11">
    <source>
        <dbReference type="Proteomes" id="UP000019116"/>
    </source>
</evidence>
<evidence type="ECO:0000256" key="3">
    <source>
        <dbReference type="ARBA" id="ARBA00022448"/>
    </source>
</evidence>
<evidence type="ECO:0000256" key="5">
    <source>
        <dbReference type="ARBA" id="ARBA00022737"/>
    </source>
</evidence>
<dbReference type="GO" id="GO:0022857">
    <property type="term" value="F:transmembrane transporter activity"/>
    <property type="evidence" value="ECO:0000318"/>
    <property type="project" value="GO_Central"/>
</dbReference>
<dbReference type="Gramene" id="TraesCS5B03G0260400.1">
    <property type="protein sequence ID" value="TraesCS5B03G0260400.1.CDS"/>
    <property type="gene ID" value="TraesCS5B03G0260400"/>
</dbReference>
<evidence type="ECO:0000256" key="7">
    <source>
        <dbReference type="ARBA" id="ARBA00023136"/>
    </source>
</evidence>
<dbReference type="Gramene" id="TraesCS5B02G102500.1">
    <property type="protein sequence ID" value="TraesCS5B02G102500.1"/>
    <property type="gene ID" value="TraesCS5B02G102500"/>
</dbReference>
<keyword evidence="4 8" id="KW-0812">Transmembrane</keyword>
<dbReference type="PaxDb" id="4565-Traes_5BS_4AEB33C26.2"/>
<dbReference type="PANTHER" id="PTHR45618">
    <property type="entry name" value="MITOCHONDRIAL DICARBOXYLATE CARRIER-RELATED"/>
    <property type="match status" value="1"/>
</dbReference>
<dbReference type="STRING" id="4565.A0A3B6LI16"/>
<dbReference type="OrthoDB" id="756301at2759"/>
<evidence type="ECO:0000256" key="6">
    <source>
        <dbReference type="ARBA" id="ARBA00022989"/>
    </source>
</evidence>
<dbReference type="Pfam" id="PF00153">
    <property type="entry name" value="Mito_carr"/>
    <property type="match status" value="2"/>
</dbReference>
<name>A0A3B6LI16_WHEAT</name>
<protein>
    <recommendedName>
        <fullName evidence="12">Mitochondrial substrate carrier family protein ucpB</fullName>
    </recommendedName>
</protein>
<reference evidence="10" key="2">
    <citation type="submission" date="2018-10" db="UniProtKB">
        <authorList>
            <consortium name="EnsemblPlants"/>
        </authorList>
    </citation>
    <scope>IDENTIFICATION</scope>
</reference>
<evidence type="ECO:0000256" key="4">
    <source>
        <dbReference type="ARBA" id="ARBA00022692"/>
    </source>
</evidence>
<evidence type="ECO:0000256" key="1">
    <source>
        <dbReference type="ARBA" id="ARBA00004141"/>
    </source>
</evidence>
<organism evidence="10">
    <name type="scientific">Triticum aestivum</name>
    <name type="common">Wheat</name>
    <dbReference type="NCBI Taxonomy" id="4565"/>
    <lineage>
        <taxon>Eukaryota</taxon>
        <taxon>Viridiplantae</taxon>
        <taxon>Streptophyta</taxon>
        <taxon>Embryophyta</taxon>
        <taxon>Tracheophyta</taxon>
        <taxon>Spermatophyta</taxon>
        <taxon>Magnoliopsida</taxon>
        <taxon>Liliopsida</taxon>
        <taxon>Poales</taxon>
        <taxon>Poaceae</taxon>
        <taxon>BOP clade</taxon>
        <taxon>Pooideae</taxon>
        <taxon>Triticodae</taxon>
        <taxon>Triticeae</taxon>
        <taxon>Triticinae</taxon>
        <taxon>Triticum</taxon>
    </lineage>
</organism>
<keyword evidence="6" id="KW-1133">Transmembrane helix</keyword>
<evidence type="ECO:0000256" key="2">
    <source>
        <dbReference type="ARBA" id="ARBA00006375"/>
    </source>
</evidence>